<dbReference type="InterPro" id="IPR017871">
    <property type="entry name" value="ABC_transporter-like_CS"/>
</dbReference>
<keyword evidence="2" id="KW-0547">Nucleotide-binding</keyword>
<dbReference type="AlphaFoldDB" id="A0A1M6LG88"/>
<dbReference type="CDD" id="cd03293">
    <property type="entry name" value="ABC_NrtD_SsuB_transporters"/>
    <property type="match status" value="1"/>
</dbReference>
<evidence type="ECO:0000313" key="6">
    <source>
        <dbReference type="Proteomes" id="UP000184465"/>
    </source>
</evidence>
<dbReference type="RefSeq" id="WP_330390402.1">
    <property type="nucleotide sequence ID" value="NZ_FRAG01000006.1"/>
</dbReference>
<dbReference type="PANTHER" id="PTHR42788">
    <property type="entry name" value="TAURINE IMPORT ATP-BINDING PROTEIN-RELATED"/>
    <property type="match status" value="1"/>
</dbReference>
<accession>A0A1M6LG88</accession>
<dbReference type="InterPro" id="IPR003593">
    <property type="entry name" value="AAA+_ATPase"/>
</dbReference>
<gene>
    <name evidence="5" type="ORF">SAMN02745912_00780</name>
</gene>
<evidence type="ECO:0000313" key="5">
    <source>
        <dbReference type="EMBL" id="SHJ70200.1"/>
    </source>
</evidence>
<reference evidence="5 6" key="1">
    <citation type="submission" date="2016-11" db="EMBL/GenBank/DDBJ databases">
        <authorList>
            <person name="Jaros S."/>
            <person name="Januszkiewicz K."/>
            <person name="Wedrychowicz H."/>
        </authorList>
    </citation>
    <scope>NUCLEOTIDE SEQUENCE [LARGE SCALE GENOMIC DNA]</scope>
    <source>
        <strain evidence="5 6">DSM 15212</strain>
    </source>
</reference>
<dbReference type="InterPro" id="IPR050166">
    <property type="entry name" value="ABC_transporter_ATP-bind"/>
</dbReference>
<keyword evidence="3 5" id="KW-0067">ATP-binding</keyword>
<dbReference type="GO" id="GO:0005524">
    <property type="term" value="F:ATP binding"/>
    <property type="evidence" value="ECO:0007669"/>
    <property type="project" value="UniProtKB-KW"/>
</dbReference>
<dbReference type="GO" id="GO:0016887">
    <property type="term" value="F:ATP hydrolysis activity"/>
    <property type="evidence" value="ECO:0007669"/>
    <property type="project" value="InterPro"/>
</dbReference>
<keyword evidence="1" id="KW-0813">Transport</keyword>
<sequence length="257" mass="29042">MPDKVVDIQNVSKIYHTLDGETLAMSNLSLSVYEGEIVSIVGPSGCGKTTLLSLIAGLIKPSSGKIFINGEEVKKYDKKIGYMFQNDNLFEWRTILKNVLIGLEVQNNLKEKNISKVEKLLDTYGLKDFKNHYPRQLSGGMRQRVALIRTLSTQPEILLLDEPFSALDYQTRLKVADEIGTILKKEKKTAILVTHDISEAISMADRVIVLSNRPAKVKSTHNIKLTLDVIRTPLTSRKAPEFKDYFNVIWKELDIHV</sequence>
<evidence type="ECO:0000256" key="3">
    <source>
        <dbReference type="ARBA" id="ARBA00022840"/>
    </source>
</evidence>
<keyword evidence="6" id="KW-1185">Reference proteome</keyword>
<dbReference type="PROSITE" id="PS00211">
    <property type="entry name" value="ABC_TRANSPORTER_1"/>
    <property type="match status" value="1"/>
</dbReference>
<dbReference type="Proteomes" id="UP000184465">
    <property type="component" value="Unassembled WGS sequence"/>
</dbReference>
<proteinExistence type="predicted"/>
<dbReference type="Gene3D" id="3.40.50.300">
    <property type="entry name" value="P-loop containing nucleotide triphosphate hydrolases"/>
    <property type="match status" value="1"/>
</dbReference>
<evidence type="ECO:0000256" key="2">
    <source>
        <dbReference type="ARBA" id="ARBA00022741"/>
    </source>
</evidence>
<dbReference type="PANTHER" id="PTHR42788:SF21">
    <property type="entry name" value="ABC TRANSPORTER ATP-BINDING PROTEIN"/>
    <property type="match status" value="1"/>
</dbReference>
<dbReference type="InterPro" id="IPR003439">
    <property type="entry name" value="ABC_transporter-like_ATP-bd"/>
</dbReference>
<name>A0A1M6LG88_PARC5</name>
<organism evidence="5 6">
    <name type="scientific">Paramaledivibacter caminithermalis (strain DSM 15212 / CIP 107654 / DViRD3)</name>
    <name type="common">Clostridium caminithermale</name>
    <dbReference type="NCBI Taxonomy" id="1121301"/>
    <lineage>
        <taxon>Bacteria</taxon>
        <taxon>Bacillati</taxon>
        <taxon>Bacillota</taxon>
        <taxon>Clostridia</taxon>
        <taxon>Peptostreptococcales</taxon>
        <taxon>Caminicellaceae</taxon>
        <taxon>Paramaledivibacter</taxon>
    </lineage>
</organism>
<dbReference type="EMBL" id="FRAG01000006">
    <property type="protein sequence ID" value="SHJ70200.1"/>
    <property type="molecule type" value="Genomic_DNA"/>
</dbReference>
<dbReference type="Pfam" id="PF00005">
    <property type="entry name" value="ABC_tran"/>
    <property type="match status" value="1"/>
</dbReference>
<dbReference type="PROSITE" id="PS50893">
    <property type="entry name" value="ABC_TRANSPORTER_2"/>
    <property type="match status" value="1"/>
</dbReference>
<protein>
    <submittedName>
        <fullName evidence="5">NitT/TauT family transport system ATP-binding protein</fullName>
    </submittedName>
</protein>
<dbReference type="SUPFAM" id="SSF52540">
    <property type="entry name" value="P-loop containing nucleoside triphosphate hydrolases"/>
    <property type="match status" value="1"/>
</dbReference>
<dbReference type="STRING" id="1121301.SAMN02745912_00780"/>
<evidence type="ECO:0000256" key="1">
    <source>
        <dbReference type="ARBA" id="ARBA00022448"/>
    </source>
</evidence>
<evidence type="ECO:0000259" key="4">
    <source>
        <dbReference type="PROSITE" id="PS50893"/>
    </source>
</evidence>
<dbReference type="InterPro" id="IPR027417">
    <property type="entry name" value="P-loop_NTPase"/>
</dbReference>
<dbReference type="SMART" id="SM00382">
    <property type="entry name" value="AAA"/>
    <property type="match status" value="1"/>
</dbReference>
<feature type="domain" description="ABC transporter" evidence="4">
    <location>
        <begin position="6"/>
        <end position="237"/>
    </location>
</feature>